<evidence type="ECO:0000313" key="13">
    <source>
        <dbReference type="Proteomes" id="UP000053095"/>
    </source>
</evidence>
<dbReference type="GO" id="GO:0046872">
    <property type="term" value="F:metal ion binding"/>
    <property type="evidence" value="ECO:0007669"/>
    <property type="project" value="UniProtKB-KW"/>
</dbReference>
<feature type="region of interest" description="Disordered" evidence="10">
    <location>
        <begin position="355"/>
        <end position="386"/>
    </location>
</feature>
<dbReference type="Pfam" id="PF05057">
    <property type="entry name" value="DUF676"/>
    <property type="match status" value="1"/>
</dbReference>
<feature type="compositionally biased region" description="Polar residues" evidence="10">
    <location>
        <begin position="672"/>
        <end position="682"/>
    </location>
</feature>
<dbReference type="PANTHER" id="PTHR20854">
    <property type="entry name" value="INOSITOL MONOPHOSPHATASE"/>
    <property type="match status" value="1"/>
</dbReference>
<name>A0A0B8N4Q0_TALPI</name>
<feature type="compositionally biased region" description="Basic and acidic residues" evidence="10">
    <location>
        <begin position="1014"/>
        <end position="1023"/>
    </location>
</feature>
<dbReference type="InterPro" id="IPR029058">
    <property type="entry name" value="AB_hydrolase_fold"/>
</dbReference>
<feature type="region of interest" description="Disordered" evidence="10">
    <location>
        <begin position="421"/>
        <end position="443"/>
    </location>
</feature>
<dbReference type="Proteomes" id="UP000053095">
    <property type="component" value="Unassembled WGS sequence"/>
</dbReference>
<feature type="domain" description="DUF676" evidence="11">
    <location>
        <begin position="322"/>
        <end position="598"/>
    </location>
</feature>
<organism evidence="12 13">
    <name type="scientific">Talaromyces pinophilus</name>
    <name type="common">Penicillium pinophilum</name>
    <dbReference type="NCBI Taxonomy" id="128442"/>
    <lineage>
        <taxon>Eukaryota</taxon>
        <taxon>Fungi</taxon>
        <taxon>Dikarya</taxon>
        <taxon>Ascomycota</taxon>
        <taxon>Pezizomycotina</taxon>
        <taxon>Eurotiomycetes</taxon>
        <taxon>Eurotiomycetidae</taxon>
        <taxon>Eurotiales</taxon>
        <taxon>Trichocomaceae</taxon>
        <taxon>Talaromyces</taxon>
        <taxon>Talaromyces sect. Talaromyces</taxon>
    </lineage>
</organism>
<sequence>MLITPRTYRLSQEDTDRWNRTSDNVHLSPRFHTLIGWRADKAEAVRAYKMLLVHQSGYVRVGEVVRYTLTYTPSLDQILPTPTELHVKVKNTSAIPLRAAYLHGPYTLYTACYPSGFDPNQQYHDSETKGIPQYEPYLKAGGSWTAKIPVPEETRLTVPGARHGNHSGSNLGSDSDDEPRRRSITWVIEITSQVIFSSSAAVHFELLVGRDPKSLEFGINGSLTSSGMPAPAHINEHQILRKGGNGDAPIIATKGVFSKSVRLVFDDIKSLWNSPECSAFKEREEINSKLVALSNQSRSHHVVHAASLSPRLERNAPIKKKRRIHLVILTHGLHSNLGADMLYLKESIDAAAEEAKRAKKDSTSQSSPEDETEGGEEQDEEVIVRGFPGNVTRTERGIQYLGKRLAKYVLLMTYPDQPYLPTKKKKQKSSANANPGIPVDYDPWDRHPSDCQVTSISFVGHSLGGLIQTYAIAYIQKHSPEFFERIKPINFVALATPFLGLSNENPVYVRFALDLGLVGKTGQDLGLSWMSPRVRSRWDAIINKFAGNSGPSQQDQAPASKPLLRILPAGPAHQVLQRFRNRTVYSNVVNDGIVPLRTSCLLFLDWRGLDRVQKARRGNGLVGTMAEWGWAELTGANSVSPTAQHHRRHRSHSNIAAVDGIQAQHHPAEGVSTPSSHGQTSPGLIPLPSPTPGQILEETPIQAEPEPMSPVSTGSNSREHHPSSPNPFNNLFGMFQSKQSRSSSSSKKSTKIIRRSQTLAPSGESTDNMNSVESYPPIVRGNSLYEDEDLSAPPRTTIFESAGDVLRPPLPPTEFIIDPTSRPRTIFHDRIYHPEDIPPPILKKRGPIFSGSRGSSNDTDVDIEQAAAQGYKGSGLRVEEKIARAYHQGLSWRKVLVRMEPDAHNNIIVRRMFANAYGWPVVKHMVDNHFGNTYSARTDDALESNRERAKPLDVRVTDSGEETFAQSPQQQQLPFRHYATLPPDIEGQGDSPEASEHDTAAMRLADIGRQSSRKSTDSAKWTDRYFSGGDSASEGQSDHEEQEIHDVLIDIAFEAGKVITSSLPTINSTDSKKNSSDLVTEYDKAVENMVSTRLKAKYPDYEGVDSFHGEETYSPSHPLTNAPTFIVDPIDGTTNFVHGFPSSCISLGFAIDRKPVVGVVYNAFTSTLYSAIKGQGAILNRTTPLPLKQGDKLEALDGLDKALIGLEWGNERSGPNWDVKLQTFASLGKTREAGGAMVHSIRSLGSAALNICAVASGVLDCYWEGGCWAWDVCAGWIILEEAGGIMVGGNKGDWTPEIDGRVYLAVRPSPEGKGQKEIVEELWSHVHGRLEY</sequence>
<dbReference type="PRINTS" id="PR00377">
    <property type="entry name" value="IMPHPHTASES"/>
</dbReference>
<evidence type="ECO:0000256" key="1">
    <source>
        <dbReference type="ARBA" id="ARBA00001033"/>
    </source>
</evidence>
<dbReference type="SUPFAM" id="SSF53474">
    <property type="entry name" value="alpha/beta-Hydrolases"/>
    <property type="match status" value="1"/>
</dbReference>
<feature type="region of interest" description="Disordered" evidence="10">
    <location>
        <begin position="157"/>
        <end position="179"/>
    </location>
</feature>
<dbReference type="SUPFAM" id="SSF56655">
    <property type="entry name" value="Carbohydrate phosphatase"/>
    <property type="match status" value="1"/>
</dbReference>
<feature type="region of interest" description="Disordered" evidence="10">
    <location>
        <begin position="665"/>
        <end position="774"/>
    </location>
</feature>
<dbReference type="Pfam" id="PF00459">
    <property type="entry name" value="Inositol_P"/>
    <property type="match status" value="1"/>
</dbReference>
<evidence type="ECO:0000256" key="8">
    <source>
        <dbReference type="ARBA" id="ARBA00022842"/>
    </source>
</evidence>
<dbReference type="GO" id="GO:0008934">
    <property type="term" value="F:inositol monophosphate 1-phosphatase activity"/>
    <property type="evidence" value="ECO:0007669"/>
    <property type="project" value="InterPro"/>
</dbReference>
<accession>A0A0B8N4Q0</accession>
<feature type="binding site" evidence="9">
    <location>
        <position position="1271"/>
    </location>
    <ligand>
        <name>Mg(2+)</name>
        <dbReference type="ChEBI" id="CHEBI:18420"/>
        <label>1</label>
        <note>catalytic</note>
    </ligand>
</feature>
<feature type="compositionally biased region" description="Polar residues" evidence="10">
    <location>
        <begin position="758"/>
        <end position="773"/>
    </location>
</feature>
<evidence type="ECO:0000256" key="3">
    <source>
        <dbReference type="ARBA" id="ARBA00007920"/>
    </source>
</evidence>
<evidence type="ECO:0000256" key="5">
    <source>
        <dbReference type="ARBA" id="ARBA00013106"/>
    </source>
</evidence>
<comment type="cofactor">
    <cofactor evidence="2 9">
        <name>Mg(2+)</name>
        <dbReference type="ChEBI" id="CHEBI:18420"/>
    </cofactor>
</comment>
<dbReference type="CDD" id="cd01639">
    <property type="entry name" value="IMPase"/>
    <property type="match status" value="1"/>
</dbReference>
<evidence type="ECO:0000256" key="6">
    <source>
        <dbReference type="ARBA" id="ARBA00022723"/>
    </source>
</evidence>
<dbReference type="InterPro" id="IPR007751">
    <property type="entry name" value="DUF676_lipase-like"/>
</dbReference>
<evidence type="ECO:0000256" key="7">
    <source>
        <dbReference type="ARBA" id="ARBA00022801"/>
    </source>
</evidence>
<dbReference type="PANTHER" id="PTHR20854:SF4">
    <property type="entry name" value="INOSITOL-1-MONOPHOSPHATASE-RELATED"/>
    <property type="match status" value="1"/>
</dbReference>
<gene>
    <name evidence="12" type="ORF">TCE0_043r15988</name>
</gene>
<dbReference type="FunFam" id="3.30.540.10:FF:000004">
    <property type="entry name" value="Inositol-1-monophosphatase"/>
    <property type="match status" value="1"/>
</dbReference>
<evidence type="ECO:0000256" key="2">
    <source>
        <dbReference type="ARBA" id="ARBA00001946"/>
    </source>
</evidence>
<evidence type="ECO:0000256" key="10">
    <source>
        <dbReference type="SAM" id="MobiDB-lite"/>
    </source>
</evidence>
<feature type="binding site" evidence="9">
    <location>
        <position position="1130"/>
    </location>
    <ligand>
        <name>Mg(2+)</name>
        <dbReference type="ChEBI" id="CHEBI:18420"/>
        <label>1</label>
        <note>catalytic</note>
    </ligand>
</feature>
<dbReference type="InterPro" id="IPR020550">
    <property type="entry name" value="Inositol_monophosphatase_CS"/>
</dbReference>
<feature type="binding site" evidence="9">
    <location>
        <position position="1131"/>
    </location>
    <ligand>
        <name>Mg(2+)</name>
        <dbReference type="ChEBI" id="CHEBI:18420"/>
        <label>1</label>
        <note>catalytic</note>
    </ligand>
</feature>
<dbReference type="GO" id="GO:0046854">
    <property type="term" value="P:phosphatidylinositol phosphate biosynthetic process"/>
    <property type="evidence" value="ECO:0007669"/>
    <property type="project" value="InterPro"/>
</dbReference>
<dbReference type="PROSITE" id="PS00630">
    <property type="entry name" value="IMP_2"/>
    <property type="match status" value="1"/>
</dbReference>
<dbReference type="Gene3D" id="3.30.540.10">
    <property type="entry name" value="Fructose-1,6-Bisphosphatase, subunit A, domain 1"/>
    <property type="match status" value="1"/>
</dbReference>
<feature type="binding site" evidence="9">
    <location>
        <position position="1128"/>
    </location>
    <ligand>
        <name>Mg(2+)</name>
        <dbReference type="ChEBI" id="CHEBI:18420"/>
        <label>1</label>
        <note>catalytic</note>
    </ligand>
</feature>
<feature type="region of interest" description="Disordered" evidence="10">
    <location>
        <begin position="1008"/>
        <end position="1041"/>
    </location>
</feature>
<keyword evidence="8 9" id="KW-0460">Magnesium</keyword>
<comment type="catalytic activity">
    <reaction evidence="1">
        <text>a myo-inositol phosphate + H2O = myo-inositol + phosphate</text>
        <dbReference type="Rhea" id="RHEA:24056"/>
        <dbReference type="ChEBI" id="CHEBI:15377"/>
        <dbReference type="ChEBI" id="CHEBI:17268"/>
        <dbReference type="ChEBI" id="CHEBI:43474"/>
        <dbReference type="ChEBI" id="CHEBI:84139"/>
        <dbReference type="EC" id="3.1.3.25"/>
    </reaction>
</comment>
<comment type="similarity">
    <text evidence="4">Belongs to the inositol monophosphatase superfamily.</text>
</comment>
<feature type="compositionally biased region" description="Acidic residues" evidence="10">
    <location>
        <begin position="368"/>
        <end position="381"/>
    </location>
</feature>
<dbReference type="InterPro" id="IPR033942">
    <property type="entry name" value="IMPase"/>
</dbReference>
<dbReference type="InterPro" id="IPR020583">
    <property type="entry name" value="Inositol_monoP_metal-BS"/>
</dbReference>
<dbReference type="GO" id="GO:0007165">
    <property type="term" value="P:signal transduction"/>
    <property type="evidence" value="ECO:0007669"/>
    <property type="project" value="TreeGrafter"/>
</dbReference>
<protein>
    <recommendedName>
        <fullName evidence="5">inositol-phosphate phosphatase</fullName>
        <ecNumber evidence="5">3.1.3.25</ecNumber>
    </recommendedName>
</protein>
<keyword evidence="13" id="KW-1185">Reference proteome</keyword>
<evidence type="ECO:0000259" key="11">
    <source>
        <dbReference type="Pfam" id="PF05057"/>
    </source>
</evidence>
<proteinExistence type="inferred from homology"/>
<comment type="similarity">
    <text evidence="3">Belongs to the putative lipase ROG1 family.</text>
</comment>
<dbReference type="Gene3D" id="3.40.190.80">
    <property type="match status" value="1"/>
</dbReference>
<dbReference type="GO" id="GO:0006020">
    <property type="term" value="P:inositol metabolic process"/>
    <property type="evidence" value="ECO:0007669"/>
    <property type="project" value="TreeGrafter"/>
</dbReference>
<dbReference type="InterPro" id="IPR000760">
    <property type="entry name" value="Inositol_monophosphatase-like"/>
</dbReference>
<evidence type="ECO:0000313" key="12">
    <source>
        <dbReference type="EMBL" id="GAM42223.1"/>
    </source>
</evidence>
<dbReference type="Gene3D" id="3.40.50.1820">
    <property type="entry name" value="alpha/beta hydrolase"/>
    <property type="match status" value="1"/>
</dbReference>
<reference evidence="13" key="1">
    <citation type="journal article" date="2015" name="Genome Announc.">
        <title>Draft genome sequence of Talaromyces cellulolyticus strain Y-94, a source of lignocellulosic biomass-degrading enzymes.</title>
        <authorList>
            <person name="Fujii T."/>
            <person name="Koike H."/>
            <person name="Sawayama S."/>
            <person name="Yano S."/>
            <person name="Inoue H."/>
        </authorList>
    </citation>
    <scope>NUCLEOTIDE SEQUENCE [LARGE SCALE GENOMIC DNA]</scope>
    <source>
        <strain evidence="13">Y-94</strain>
    </source>
</reference>
<keyword evidence="6 9" id="KW-0479">Metal-binding</keyword>
<feature type="compositionally biased region" description="Low complexity" evidence="10">
    <location>
        <begin position="736"/>
        <end position="747"/>
    </location>
</feature>
<dbReference type="PROSITE" id="PS00629">
    <property type="entry name" value="IMP_1"/>
    <property type="match status" value="1"/>
</dbReference>
<feature type="binding site" evidence="9">
    <location>
        <position position="1110"/>
    </location>
    <ligand>
        <name>Mg(2+)</name>
        <dbReference type="ChEBI" id="CHEBI:18420"/>
        <label>1</label>
        <note>catalytic</note>
    </ligand>
</feature>
<evidence type="ECO:0000256" key="9">
    <source>
        <dbReference type="PIRSR" id="PIRSR600760-2"/>
    </source>
</evidence>
<dbReference type="EC" id="3.1.3.25" evidence="5"/>
<dbReference type="EMBL" id="DF933839">
    <property type="protein sequence ID" value="GAM42223.1"/>
    <property type="molecule type" value="Genomic_DNA"/>
</dbReference>
<keyword evidence="7" id="KW-0378">Hydrolase</keyword>
<dbReference type="FunFam" id="3.40.190.80:FF:000012">
    <property type="entry name" value="Inositol-1-monophosphatase"/>
    <property type="match status" value="1"/>
</dbReference>
<evidence type="ECO:0000256" key="4">
    <source>
        <dbReference type="ARBA" id="ARBA00009759"/>
    </source>
</evidence>